<dbReference type="EMBL" id="JAACXV010000415">
    <property type="protein sequence ID" value="KAF7277695.1"/>
    <property type="molecule type" value="Genomic_DNA"/>
</dbReference>
<organism evidence="1 2">
    <name type="scientific">Rhynchophorus ferrugineus</name>
    <name type="common">Red palm weevil</name>
    <name type="synonym">Curculio ferrugineus</name>
    <dbReference type="NCBI Taxonomy" id="354439"/>
    <lineage>
        <taxon>Eukaryota</taxon>
        <taxon>Metazoa</taxon>
        <taxon>Ecdysozoa</taxon>
        <taxon>Arthropoda</taxon>
        <taxon>Hexapoda</taxon>
        <taxon>Insecta</taxon>
        <taxon>Pterygota</taxon>
        <taxon>Neoptera</taxon>
        <taxon>Endopterygota</taxon>
        <taxon>Coleoptera</taxon>
        <taxon>Polyphaga</taxon>
        <taxon>Cucujiformia</taxon>
        <taxon>Curculionidae</taxon>
        <taxon>Dryophthorinae</taxon>
        <taxon>Rhynchophorus</taxon>
    </lineage>
</organism>
<comment type="caution">
    <text evidence="1">The sequence shown here is derived from an EMBL/GenBank/DDBJ whole genome shotgun (WGS) entry which is preliminary data.</text>
</comment>
<protein>
    <submittedName>
        <fullName evidence="1">Uncharacterized protein</fullName>
    </submittedName>
</protein>
<keyword evidence="2" id="KW-1185">Reference proteome</keyword>
<accession>A0A834MFB2</accession>
<dbReference type="AlphaFoldDB" id="A0A834MFB2"/>
<proteinExistence type="predicted"/>
<sequence>MHQLNYRARQHHQHHVTLHHPPLRQQTTIVIPFADRGLLRPPFDYRHQSSLLIKYDHLSVQCQNAIKTHVKICDEISDSCVGRLICFGAASAMIHNSRLWNSRNGIVWLNYDSLKGRSPAT</sequence>
<gene>
    <name evidence="1" type="ORF">GWI33_009306</name>
</gene>
<name>A0A834MFB2_RHYFE</name>
<evidence type="ECO:0000313" key="2">
    <source>
        <dbReference type="Proteomes" id="UP000625711"/>
    </source>
</evidence>
<evidence type="ECO:0000313" key="1">
    <source>
        <dbReference type="EMBL" id="KAF7277695.1"/>
    </source>
</evidence>
<dbReference type="Proteomes" id="UP000625711">
    <property type="component" value="Unassembled WGS sequence"/>
</dbReference>
<reference evidence="1" key="1">
    <citation type="submission" date="2020-08" db="EMBL/GenBank/DDBJ databases">
        <title>Genome sequencing and assembly of the red palm weevil Rhynchophorus ferrugineus.</title>
        <authorList>
            <person name="Dias G.B."/>
            <person name="Bergman C.M."/>
            <person name="Manee M."/>
        </authorList>
    </citation>
    <scope>NUCLEOTIDE SEQUENCE</scope>
    <source>
        <strain evidence="1">AA-2017</strain>
        <tissue evidence="1">Whole larva</tissue>
    </source>
</reference>